<dbReference type="Pfam" id="PF13639">
    <property type="entry name" value="zf-RING_2"/>
    <property type="match status" value="1"/>
</dbReference>
<evidence type="ECO:0000256" key="9">
    <source>
        <dbReference type="ARBA" id="ARBA00022692"/>
    </source>
</evidence>
<evidence type="ECO:0000256" key="19">
    <source>
        <dbReference type="PROSITE-ProRule" id="PRU00175"/>
    </source>
</evidence>
<dbReference type="PROSITE" id="PS00518">
    <property type="entry name" value="ZF_RING_1"/>
    <property type="match status" value="1"/>
</dbReference>
<dbReference type="PANTHER" id="PTHR23350">
    <property type="entry name" value="PEROXISOME ASSEMBLY PROTEIN 10"/>
    <property type="match status" value="1"/>
</dbReference>
<evidence type="ECO:0000313" key="23">
    <source>
        <dbReference type="EMBL" id="KAI8581104.1"/>
    </source>
</evidence>
<evidence type="ECO:0000256" key="17">
    <source>
        <dbReference type="ARBA" id="ARBA00023140"/>
    </source>
</evidence>
<dbReference type="SUPFAM" id="SSF57850">
    <property type="entry name" value="RING/U-box"/>
    <property type="match status" value="1"/>
</dbReference>
<keyword evidence="17" id="KW-0576">Peroxisome</keyword>
<keyword evidence="8" id="KW-0808">Transferase</keyword>
<evidence type="ECO:0000256" key="18">
    <source>
        <dbReference type="ARBA" id="ARBA00041230"/>
    </source>
</evidence>
<keyword evidence="7" id="KW-0962">Peroxisome biogenesis</keyword>
<dbReference type="PANTHER" id="PTHR23350:SF0">
    <property type="entry name" value="PEROXISOME BIOGENESIS FACTOR 10"/>
    <property type="match status" value="1"/>
</dbReference>
<dbReference type="GO" id="GO:0061630">
    <property type="term" value="F:ubiquitin protein ligase activity"/>
    <property type="evidence" value="ECO:0007669"/>
    <property type="project" value="UniProtKB-EC"/>
</dbReference>
<dbReference type="EC" id="2.3.2.27" evidence="5"/>
<feature type="transmembrane region" description="Helical" evidence="21">
    <location>
        <begin position="188"/>
        <end position="207"/>
    </location>
</feature>
<dbReference type="InterPro" id="IPR006845">
    <property type="entry name" value="Pex_N"/>
</dbReference>
<evidence type="ECO:0000256" key="4">
    <source>
        <dbReference type="ARBA" id="ARBA00008704"/>
    </source>
</evidence>
<keyword evidence="6" id="KW-0813">Transport</keyword>
<dbReference type="AlphaFoldDB" id="A0AAD5EDB5"/>
<evidence type="ECO:0000256" key="1">
    <source>
        <dbReference type="ARBA" id="ARBA00000900"/>
    </source>
</evidence>
<evidence type="ECO:0000256" key="16">
    <source>
        <dbReference type="ARBA" id="ARBA00023136"/>
    </source>
</evidence>
<evidence type="ECO:0000259" key="22">
    <source>
        <dbReference type="PROSITE" id="PS50089"/>
    </source>
</evidence>
<accession>A0AAD5EDB5</accession>
<evidence type="ECO:0000256" key="3">
    <source>
        <dbReference type="ARBA" id="ARBA00004906"/>
    </source>
</evidence>
<dbReference type="CDD" id="cd16527">
    <property type="entry name" value="RING-HC_PEX10"/>
    <property type="match status" value="1"/>
</dbReference>
<evidence type="ECO:0000256" key="2">
    <source>
        <dbReference type="ARBA" id="ARBA00004585"/>
    </source>
</evidence>
<evidence type="ECO:0000256" key="15">
    <source>
        <dbReference type="ARBA" id="ARBA00022989"/>
    </source>
</evidence>
<evidence type="ECO:0000256" key="10">
    <source>
        <dbReference type="ARBA" id="ARBA00022723"/>
    </source>
</evidence>
<dbReference type="GeneID" id="75918676"/>
<dbReference type="Pfam" id="PF04757">
    <property type="entry name" value="Pex2_Pex12"/>
    <property type="match status" value="1"/>
</dbReference>
<organism evidence="23 24">
    <name type="scientific">Umbelopsis ramanniana AG</name>
    <dbReference type="NCBI Taxonomy" id="1314678"/>
    <lineage>
        <taxon>Eukaryota</taxon>
        <taxon>Fungi</taxon>
        <taxon>Fungi incertae sedis</taxon>
        <taxon>Mucoromycota</taxon>
        <taxon>Mucoromycotina</taxon>
        <taxon>Umbelopsidomycetes</taxon>
        <taxon>Umbelopsidales</taxon>
        <taxon>Umbelopsidaceae</taxon>
        <taxon>Umbelopsis</taxon>
    </lineage>
</organism>
<dbReference type="InterPro" id="IPR013083">
    <property type="entry name" value="Znf_RING/FYVE/PHD"/>
</dbReference>
<comment type="caution">
    <text evidence="23">The sequence shown here is derived from an EMBL/GenBank/DDBJ whole genome shotgun (WGS) entry which is preliminary data.</text>
</comment>
<dbReference type="Proteomes" id="UP001206595">
    <property type="component" value="Unassembled WGS sequence"/>
</dbReference>
<dbReference type="RefSeq" id="XP_051446108.1">
    <property type="nucleotide sequence ID" value="XM_051593334.1"/>
</dbReference>
<feature type="region of interest" description="Disordered" evidence="20">
    <location>
        <begin position="1"/>
        <end position="26"/>
    </location>
</feature>
<dbReference type="Gene3D" id="3.30.40.10">
    <property type="entry name" value="Zinc/RING finger domain, C3HC4 (zinc finger)"/>
    <property type="match status" value="1"/>
</dbReference>
<dbReference type="GO" id="GO:0016567">
    <property type="term" value="P:protein ubiquitination"/>
    <property type="evidence" value="ECO:0007669"/>
    <property type="project" value="UniProtKB-ARBA"/>
</dbReference>
<sequence>MSSAEGSSQSPEASAPTASASALSGQRTIPQPKMQLNFPAGAPPDIIRANQKDVYYQNTLQEQMTDVFQRFIGTRRQHQYQKEINVFSDFCYYGLTTLLGTQTLGEEYCDIAQINVHSQTYPGLLRRSTLVFSHVLLPYIYTRGFSEFRKRNRQQTRTRKEPENKLQAYTQAFLTKHLETIQDFFKKYVHMGHLALFYFVGSYYSISKRITGIRYIFTRRLEKHEERAGYEVLGLLIGVQLFIQGYLSLRRYLVERKAAQIEPVAVASETKEKEQGTEAEKVIAAEDDYSFMFDEEEDQASSEQEEELSYEQIQALKCALCLEPRTTTTATPCGHLFCWDCVVEWCQNKSECPLCRSSVNVSHLIPLANF</sequence>
<keyword evidence="14" id="KW-0653">Protein transport</keyword>
<evidence type="ECO:0000313" key="24">
    <source>
        <dbReference type="Proteomes" id="UP001206595"/>
    </source>
</evidence>
<evidence type="ECO:0000256" key="11">
    <source>
        <dbReference type="ARBA" id="ARBA00022771"/>
    </source>
</evidence>
<keyword evidence="15 21" id="KW-1133">Transmembrane helix</keyword>
<reference evidence="23" key="1">
    <citation type="submission" date="2021-06" db="EMBL/GenBank/DDBJ databases">
        <authorList>
            <consortium name="DOE Joint Genome Institute"/>
            <person name="Mondo S.J."/>
            <person name="Amses K.R."/>
            <person name="Simmons D.R."/>
            <person name="Longcore J.E."/>
            <person name="Seto K."/>
            <person name="Alves G.H."/>
            <person name="Bonds A.E."/>
            <person name="Quandt C.A."/>
            <person name="Davis W.J."/>
            <person name="Chang Y."/>
            <person name="Letcher P.M."/>
            <person name="Powell M.J."/>
            <person name="Kuo A."/>
            <person name="Labutti K."/>
            <person name="Pangilinan J."/>
            <person name="Andreopoulos W."/>
            <person name="Tritt A."/>
            <person name="Riley R."/>
            <person name="Hundley H."/>
            <person name="Johnson J."/>
            <person name="Lipzen A."/>
            <person name="Barry K."/>
            <person name="Berbee M.L."/>
            <person name="Buchler N.E."/>
            <person name="Grigoriev I.V."/>
            <person name="Spatafora J.W."/>
            <person name="Stajich J.E."/>
            <person name="James T.Y."/>
        </authorList>
    </citation>
    <scope>NUCLEOTIDE SEQUENCE</scope>
    <source>
        <strain evidence="23">AG</strain>
    </source>
</reference>
<evidence type="ECO:0000256" key="7">
    <source>
        <dbReference type="ARBA" id="ARBA00022593"/>
    </source>
</evidence>
<feature type="compositionally biased region" description="Low complexity" evidence="20">
    <location>
        <begin position="7"/>
        <end position="24"/>
    </location>
</feature>
<dbReference type="InterPro" id="IPR001841">
    <property type="entry name" value="Znf_RING"/>
</dbReference>
<evidence type="ECO:0000256" key="12">
    <source>
        <dbReference type="ARBA" id="ARBA00022786"/>
    </source>
</evidence>
<keyword evidence="11 19" id="KW-0863">Zinc-finger</keyword>
<gene>
    <name evidence="23" type="ORF">K450DRAFT_279490</name>
</gene>
<dbReference type="InterPro" id="IPR017907">
    <property type="entry name" value="Znf_RING_CS"/>
</dbReference>
<evidence type="ECO:0000256" key="13">
    <source>
        <dbReference type="ARBA" id="ARBA00022833"/>
    </source>
</evidence>
<keyword evidence="24" id="KW-1185">Reference proteome</keyword>
<dbReference type="GO" id="GO:0005778">
    <property type="term" value="C:peroxisomal membrane"/>
    <property type="evidence" value="ECO:0007669"/>
    <property type="project" value="UniProtKB-SubCell"/>
</dbReference>
<evidence type="ECO:0000256" key="20">
    <source>
        <dbReference type="SAM" id="MobiDB-lite"/>
    </source>
</evidence>
<proteinExistence type="inferred from homology"/>
<dbReference type="PROSITE" id="PS50089">
    <property type="entry name" value="ZF_RING_2"/>
    <property type="match status" value="1"/>
</dbReference>
<keyword evidence="10" id="KW-0479">Metal-binding</keyword>
<feature type="domain" description="RING-type" evidence="22">
    <location>
        <begin position="318"/>
        <end position="356"/>
    </location>
</feature>
<feature type="transmembrane region" description="Helical" evidence="21">
    <location>
        <begin position="228"/>
        <end position="247"/>
    </location>
</feature>
<evidence type="ECO:0000256" key="14">
    <source>
        <dbReference type="ARBA" id="ARBA00022927"/>
    </source>
</evidence>
<evidence type="ECO:0000256" key="6">
    <source>
        <dbReference type="ARBA" id="ARBA00022448"/>
    </source>
</evidence>
<dbReference type="InterPro" id="IPR025654">
    <property type="entry name" value="PEX2/10"/>
</dbReference>
<dbReference type="GO" id="GO:0008270">
    <property type="term" value="F:zinc ion binding"/>
    <property type="evidence" value="ECO:0007669"/>
    <property type="project" value="UniProtKB-KW"/>
</dbReference>
<evidence type="ECO:0000256" key="8">
    <source>
        <dbReference type="ARBA" id="ARBA00022679"/>
    </source>
</evidence>
<comment type="subcellular location">
    <subcellularLocation>
        <location evidence="2">Peroxisome membrane</location>
        <topology evidence="2">Multi-pass membrane protein</topology>
    </subcellularLocation>
</comment>
<evidence type="ECO:0000256" key="21">
    <source>
        <dbReference type="SAM" id="Phobius"/>
    </source>
</evidence>
<name>A0AAD5EDB5_UMBRA</name>
<dbReference type="SMART" id="SM00184">
    <property type="entry name" value="RING"/>
    <property type="match status" value="1"/>
</dbReference>
<evidence type="ECO:0000256" key="5">
    <source>
        <dbReference type="ARBA" id="ARBA00012483"/>
    </source>
</evidence>
<keyword evidence="13" id="KW-0862">Zinc</keyword>
<keyword evidence="12" id="KW-0833">Ubl conjugation pathway</keyword>
<comment type="pathway">
    <text evidence="3">Protein modification; protein ubiquitination.</text>
</comment>
<protein>
    <recommendedName>
        <fullName evidence="5">RING-type E3 ubiquitin transferase</fullName>
        <ecNumber evidence="5">2.3.2.27</ecNumber>
    </recommendedName>
    <alternativeName>
        <fullName evidence="18">Peroxin-10</fullName>
    </alternativeName>
</protein>
<dbReference type="EMBL" id="MU620908">
    <property type="protein sequence ID" value="KAI8581104.1"/>
    <property type="molecule type" value="Genomic_DNA"/>
</dbReference>
<reference evidence="23" key="2">
    <citation type="journal article" date="2022" name="Proc. Natl. Acad. Sci. U.S.A.">
        <title>Diploid-dominant life cycles characterize the early evolution of Fungi.</title>
        <authorList>
            <person name="Amses K.R."/>
            <person name="Simmons D.R."/>
            <person name="Longcore J.E."/>
            <person name="Mondo S.J."/>
            <person name="Seto K."/>
            <person name="Jeronimo G.H."/>
            <person name="Bonds A.E."/>
            <person name="Quandt C.A."/>
            <person name="Davis W.J."/>
            <person name="Chang Y."/>
            <person name="Federici B.A."/>
            <person name="Kuo A."/>
            <person name="LaButti K."/>
            <person name="Pangilinan J."/>
            <person name="Andreopoulos W."/>
            <person name="Tritt A."/>
            <person name="Riley R."/>
            <person name="Hundley H."/>
            <person name="Johnson J."/>
            <person name="Lipzen A."/>
            <person name="Barry K."/>
            <person name="Lang B.F."/>
            <person name="Cuomo C.A."/>
            <person name="Buchler N.E."/>
            <person name="Grigoriev I.V."/>
            <person name="Spatafora J.W."/>
            <person name="Stajich J.E."/>
            <person name="James T.Y."/>
        </authorList>
    </citation>
    <scope>NUCLEOTIDE SEQUENCE</scope>
    <source>
        <strain evidence="23">AG</strain>
    </source>
</reference>
<keyword evidence="9 21" id="KW-0812">Transmembrane</keyword>
<keyword evidence="16 21" id="KW-0472">Membrane</keyword>
<comment type="similarity">
    <text evidence="4">Belongs to the pex2/pex10/pex12 family.</text>
</comment>
<comment type="catalytic activity">
    <reaction evidence="1">
        <text>S-ubiquitinyl-[E2 ubiquitin-conjugating enzyme]-L-cysteine + [acceptor protein]-L-lysine = [E2 ubiquitin-conjugating enzyme]-L-cysteine + N(6)-ubiquitinyl-[acceptor protein]-L-lysine.</text>
        <dbReference type="EC" id="2.3.2.27"/>
    </reaction>
</comment>
<dbReference type="GO" id="GO:0016562">
    <property type="term" value="P:protein import into peroxisome matrix, receptor recycling"/>
    <property type="evidence" value="ECO:0007669"/>
    <property type="project" value="UniProtKB-ARBA"/>
</dbReference>